<name>A0ABR3X0M6_9PEZI</name>
<evidence type="ECO:0000256" key="1">
    <source>
        <dbReference type="SAM" id="MobiDB-lite"/>
    </source>
</evidence>
<feature type="region of interest" description="Disordered" evidence="1">
    <location>
        <begin position="1"/>
        <end position="24"/>
    </location>
</feature>
<keyword evidence="3" id="KW-1185">Reference proteome</keyword>
<feature type="compositionally biased region" description="Polar residues" evidence="1">
    <location>
        <begin position="1"/>
        <end position="11"/>
    </location>
</feature>
<dbReference type="EMBL" id="JAZHXJ010000194">
    <property type="protein sequence ID" value="KAL1869455.1"/>
    <property type="molecule type" value="Genomic_DNA"/>
</dbReference>
<reference evidence="2 3" key="1">
    <citation type="journal article" date="2024" name="Commun. Biol.">
        <title>Comparative genomic analysis of thermophilic fungi reveals convergent evolutionary adaptations and gene losses.</title>
        <authorList>
            <person name="Steindorff A.S."/>
            <person name="Aguilar-Pontes M.V."/>
            <person name="Robinson A.J."/>
            <person name="Andreopoulos B."/>
            <person name="LaButti K."/>
            <person name="Kuo A."/>
            <person name="Mondo S."/>
            <person name="Riley R."/>
            <person name="Otillar R."/>
            <person name="Haridas S."/>
            <person name="Lipzen A."/>
            <person name="Grimwood J."/>
            <person name="Schmutz J."/>
            <person name="Clum A."/>
            <person name="Reid I.D."/>
            <person name="Moisan M.C."/>
            <person name="Butler G."/>
            <person name="Nguyen T.T.M."/>
            <person name="Dewar K."/>
            <person name="Conant G."/>
            <person name="Drula E."/>
            <person name="Henrissat B."/>
            <person name="Hansel C."/>
            <person name="Singer S."/>
            <person name="Hutchinson M.I."/>
            <person name="de Vries R.P."/>
            <person name="Natvig D.O."/>
            <person name="Powell A.J."/>
            <person name="Tsang A."/>
            <person name="Grigoriev I.V."/>
        </authorList>
    </citation>
    <scope>NUCLEOTIDE SEQUENCE [LARGE SCALE GENOMIC DNA]</scope>
    <source>
        <strain evidence="2 3">ATCC 24622</strain>
    </source>
</reference>
<comment type="caution">
    <text evidence="2">The sequence shown here is derived from an EMBL/GenBank/DDBJ whole genome shotgun (WGS) entry which is preliminary data.</text>
</comment>
<gene>
    <name evidence="2" type="ORF">VTK73DRAFT_3100</name>
</gene>
<accession>A0ABR3X0M6</accession>
<organism evidence="2 3">
    <name type="scientific">Phialemonium thermophilum</name>
    <dbReference type="NCBI Taxonomy" id="223376"/>
    <lineage>
        <taxon>Eukaryota</taxon>
        <taxon>Fungi</taxon>
        <taxon>Dikarya</taxon>
        <taxon>Ascomycota</taxon>
        <taxon>Pezizomycotina</taxon>
        <taxon>Sordariomycetes</taxon>
        <taxon>Sordariomycetidae</taxon>
        <taxon>Cephalothecales</taxon>
        <taxon>Cephalothecaceae</taxon>
        <taxon>Phialemonium</taxon>
    </lineage>
</organism>
<dbReference type="Proteomes" id="UP001586593">
    <property type="component" value="Unassembled WGS sequence"/>
</dbReference>
<evidence type="ECO:0000313" key="2">
    <source>
        <dbReference type="EMBL" id="KAL1869455.1"/>
    </source>
</evidence>
<sequence>MQDTQYAQQGPNDRRRNRTRKTGSQDMVELCQLVELAEPSSTSLGQQISYPSWYNQRQLEAAFRCGHPFFFPTMPQSGFPGYHSGAGEANSGTRDGEATKKRDVINWDSTSSERCQILLGCLVARIWQRLGAWVESGWRVGECGCRVHQKLANCNRGLYEAHR</sequence>
<evidence type="ECO:0000313" key="3">
    <source>
        <dbReference type="Proteomes" id="UP001586593"/>
    </source>
</evidence>
<protein>
    <submittedName>
        <fullName evidence="2">Uncharacterized protein</fullName>
    </submittedName>
</protein>
<proteinExistence type="predicted"/>